<organism evidence="1 2">
    <name type="scientific">Desulfomonile tiedjei</name>
    <dbReference type="NCBI Taxonomy" id="2358"/>
    <lineage>
        <taxon>Bacteria</taxon>
        <taxon>Pseudomonadati</taxon>
        <taxon>Thermodesulfobacteriota</taxon>
        <taxon>Desulfomonilia</taxon>
        <taxon>Desulfomonilales</taxon>
        <taxon>Desulfomonilaceae</taxon>
        <taxon>Desulfomonile</taxon>
    </lineage>
</organism>
<proteinExistence type="predicted"/>
<comment type="caution">
    <text evidence="1">The sequence shown here is derived from an EMBL/GenBank/DDBJ whole genome shotgun (WGS) entry which is preliminary data.</text>
</comment>
<reference evidence="1" key="1">
    <citation type="submission" date="2020-07" db="EMBL/GenBank/DDBJ databases">
        <title>Huge and variable diversity of episymbiotic CPR bacteria and DPANN archaea in groundwater ecosystems.</title>
        <authorList>
            <person name="He C.Y."/>
            <person name="Keren R."/>
            <person name="Whittaker M."/>
            <person name="Farag I.F."/>
            <person name="Doudna J."/>
            <person name="Cate J.H.D."/>
            <person name="Banfield J.F."/>
        </authorList>
    </citation>
    <scope>NUCLEOTIDE SEQUENCE</scope>
    <source>
        <strain evidence="1">NC_groundwater_1664_Pr3_B-0.1um_52_9</strain>
    </source>
</reference>
<dbReference type="AlphaFoldDB" id="A0A9D6V6N4"/>
<sequence length="89" mass="10612">MDREQARRRHRDLTEEGWEWRFTGEEPRLNVLIETYESLGMETLVENGVLGDDANCRRCFESEGFELGYRTLYTRGRAKKDGRFDDDLF</sequence>
<gene>
    <name evidence="1" type="ORF">HY912_19520</name>
</gene>
<evidence type="ECO:0000313" key="2">
    <source>
        <dbReference type="Proteomes" id="UP000807825"/>
    </source>
</evidence>
<evidence type="ECO:0000313" key="1">
    <source>
        <dbReference type="EMBL" id="MBI5251688.1"/>
    </source>
</evidence>
<dbReference type="Proteomes" id="UP000807825">
    <property type="component" value="Unassembled WGS sequence"/>
</dbReference>
<name>A0A9D6V6N4_9BACT</name>
<protein>
    <submittedName>
        <fullName evidence="1">Uncharacterized protein</fullName>
    </submittedName>
</protein>
<dbReference type="EMBL" id="JACRDE010000507">
    <property type="protein sequence ID" value="MBI5251688.1"/>
    <property type="molecule type" value="Genomic_DNA"/>
</dbReference>
<accession>A0A9D6V6N4</accession>